<dbReference type="RefSeq" id="WP_184256316.1">
    <property type="nucleotide sequence ID" value="NZ_JACHIO010000010.1"/>
</dbReference>
<name>A0A7W8EBE1_9BACT</name>
<evidence type="ECO:0000313" key="2">
    <source>
        <dbReference type="Proteomes" id="UP000584867"/>
    </source>
</evidence>
<organism evidence="1 2">
    <name type="scientific">Granulicella mallensis</name>
    <dbReference type="NCBI Taxonomy" id="940614"/>
    <lineage>
        <taxon>Bacteria</taxon>
        <taxon>Pseudomonadati</taxon>
        <taxon>Acidobacteriota</taxon>
        <taxon>Terriglobia</taxon>
        <taxon>Terriglobales</taxon>
        <taxon>Acidobacteriaceae</taxon>
        <taxon>Granulicella</taxon>
    </lineage>
</organism>
<sequence length="278" mass="31006">MSERVCNGLWPITVCVLATSVCLAIPVWGQSSPVDIVNTMVARELDAQAHKEQFDYLSVERSDRTGGRAWTEHVVETSLGRVRFLIAEDGKPLSADRDAQERGRLAHDLADPLGFEAREKVQKDDEAHARQMLELLPKAFLLENMREEGSDWRIDFHPSPNYSPSGIEEKILYGMNGYLLIDRSQLRLHAIEGCMPRDVNIGFGFLATIHAGSSFSSLKAPFYGQWRTVHVLGDIRGKAALFKSIAKNQDVTRSQFHRLSVPLTLAQAVALAEQPSLP</sequence>
<gene>
    <name evidence="1" type="ORF">HDF15_002784</name>
</gene>
<dbReference type="EMBL" id="JACHIO010000010">
    <property type="protein sequence ID" value="MBB5064430.1"/>
    <property type="molecule type" value="Genomic_DNA"/>
</dbReference>
<comment type="caution">
    <text evidence="1">The sequence shown here is derived from an EMBL/GenBank/DDBJ whole genome shotgun (WGS) entry which is preliminary data.</text>
</comment>
<evidence type="ECO:0000313" key="1">
    <source>
        <dbReference type="EMBL" id="MBB5064430.1"/>
    </source>
</evidence>
<protein>
    <submittedName>
        <fullName evidence="1">Uncharacterized protein</fullName>
    </submittedName>
</protein>
<dbReference type="AlphaFoldDB" id="A0A7W8EBE1"/>
<proteinExistence type="predicted"/>
<accession>A0A7W8EBE1</accession>
<dbReference type="Proteomes" id="UP000584867">
    <property type="component" value="Unassembled WGS sequence"/>
</dbReference>
<reference evidence="1 2" key="1">
    <citation type="submission" date="2020-08" db="EMBL/GenBank/DDBJ databases">
        <title>Genomic Encyclopedia of Type Strains, Phase IV (KMG-V): Genome sequencing to study the core and pangenomes of soil and plant-associated prokaryotes.</title>
        <authorList>
            <person name="Whitman W."/>
        </authorList>
    </citation>
    <scope>NUCLEOTIDE SEQUENCE [LARGE SCALE GENOMIC DNA]</scope>
    <source>
        <strain evidence="1 2">X5P3</strain>
    </source>
</reference>